<evidence type="ECO:0000256" key="1">
    <source>
        <dbReference type="SAM" id="MobiDB-lite"/>
    </source>
</evidence>
<keyword evidence="2" id="KW-0812">Transmembrane</keyword>
<dbReference type="PANTHER" id="PTHR36338:SF1">
    <property type="entry name" value="OS02G0495900 PROTEIN"/>
    <property type="match status" value="1"/>
</dbReference>
<dbReference type="AlphaFoldDB" id="A0A9D4ZG46"/>
<evidence type="ECO:0000313" key="3">
    <source>
        <dbReference type="EMBL" id="KAI5072787.1"/>
    </source>
</evidence>
<dbReference type="OrthoDB" id="1915473at2759"/>
<feature type="transmembrane region" description="Helical" evidence="2">
    <location>
        <begin position="20"/>
        <end position="44"/>
    </location>
</feature>
<feature type="non-terminal residue" evidence="3">
    <location>
        <position position="1"/>
    </location>
</feature>
<accession>A0A9D4ZG46</accession>
<evidence type="ECO:0000313" key="4">
    <source>
        <dbReference type="Proteomes" id="UP000886520"/>
    </source>
</evidence>
<feature type="region of interest" description="Disordered" evidence="1">
    <location>
        <begin position="100"/>
        <end position="129"/>
    </location>
</feature>
<comment type="caution">
    <text evidence="3">The sequence shown here is derived from an EMBL/GenBank/DDBJ whole genome shotgun (WGS) entry which is preliminary data.</text>
</comment>
<keyword evidence="2" id="KW-1133">Transmembrane helix</keyword>
<protein>
    <submittedName>
        <fullName evidence="3">Uncharacterized protein</fullName>
    </submittedName>
</protein>
<sequence>CHKHSSTWRWIVASCKASKTFFLTFSALCVGGSVALGHATMYLTSYNEDRLRERLSKNVDTGMMSKANNDMLGELLSDVKNKKNMDERYAAALQGKILTGPPNARFERRGRTSWRPLPEQADNQENKGH</sequence>
<dbReference type="Proteomes" id="UP000886520">
    <property type="component" value="Chromosome 12"/>
</dbReference>
<keyword evidence="2" id="KW-0472">Membrane</keyword>
<organism evidence="3 4">
    <name type="scientific">Adiantum capillus-veneris</name>
    <name type="common">Maidenhair fern</name>
    <dbReference type="NCBI Taxonomy" id="13818"/>
    <lineage>
        <taxon>Eukaryota</taxon>
        <taxon>Viridiplantae</taxon>
        <taxon>Streptophyta</taxon>
        <taxon>Embryophyta</taxon>
        <taxon>Tracheophyta</taxon>
        <taxon>Polypodiopsida</taxon>
        <taxon>Polypodiidae</taxon>
        <taxon>Polypodiales</taxon>
        <taxon>Pteridineae</taxon>
        <taxon>Pteridaceae</taxon>
        <taxon>Vittarioideae</taxon>
        <taxon>Adiantum</taxon>
    </lineage>
</organism>
<gene>
    <name evidence="3" type="ORF">GOP47_0012893</name>
</gene>
<reference evidence="3" key="1">
    <citation type="submission" date="2021-01" db="EMBL/GenBank/DDBJ databases">
        <title>Adiantum capillus-veneris genome.</title>
        <authorList>
            <person name="Fang Y."/>
            <person name="Liao Q."/>
        </authorList>
    </citation>
    <scope>NUCLEOTIDE SEQUENCE</scope>
    <source>
        <strain evidence="3">H3</strain>
        <tissue evidence="3">Leaf</tissue>
    </source>
</reference>
<dbReference type="EMBL" id="JABFUD020000012">
    <property type="protein sequence ID" value="KAI5072787.1"/>
    <property type="molecule type" value="Genomic_DNA"/>
</dbReference>
<proteinExistence type="predicted"/>
<dbReference type="PANTHER" id="PTHR36338">
    <property type="entry name" value="OS02G0495900 PROTEIN"/>
    <property type="match status" value="1"/>
</dbReference>
<evidence type="ECO:0000256" key="2">
    <source>
        <dbReference type="SAM" id="Phobius"/>
    </source>
</evidence>
<keyword evidence="4" id="KW-1185">Reference proteome</keyword>
<name>A0A9D4ZG46_ADICA</name>